<evidence type="ECO:0000259" key="4">
    <source>
        <dbReference type="Pfam" id="PF04775"/>
    </source>
</evidence>
<dbReference type="Gene3D" id="2.60.40.2240">
    <property type="entry name" value="Acyl-CoA thioester hydrolase/BAAT N-terminal domain"/>
    <property type="match status" value="1"/>
</dbReference>
<dbReference type="FunFam" id="2.60.40.2240:FF:000001">
    <property type="entry name" value="acyl-coenzyme A thioesterase 4"/>
    <property type="match status" value="1"/>
</dbReference>
<dbReference type="InterPro" id="IPR042490">
    <property type="entry name" value="Thio_Ohase/BAAT_N"/>
</dbReference>
<comment type="similarity">
    <text evidence="1">Belongs to the C/M/P thioester hydrolase family.</text>
</comment>
<evidence type="ECO:0000313" key="6">
    <source>
        <dbReference type="Ensembl" id="ENSSSCP00015010703.1"/>
    </source>
</evidence>
<feature type="active site" description="Charge relay system" evidence="3">
    <location>
        <position position="297"/>
    </location>
</feature>
<feature type="active site" description="Charge relay system" evidence="3">
    <location>
        <position position="391"/>
    </location>
</feature>
<name>A0A8D0N2G1_PIG</name>
<dbReference type="GO" id="GO:0016790">
    <property type="term" value="F:thiolester hydrolase activity"/>
    <property type="evidence" value="ECO:0007669"/>
    <property type="project" value="InterPro"/>
</dbReference>
<dbReference type="Ensembl" id="ENSSSCT00015027335.1">
    <property type="protein sequence ID" value="ENSSSCP00015010703.1"/>
    <property type="gene ID" value="ENSSSCG00015020601.1"/>
</dbReference>
<dbReference type="GO" id="GO:0006637">
    <property type="term" value="P:acyl-CoA metabolic process"/>
    <property type="evidence" value="ECO:0007669"/>
    <property type="project" value="InterPro"/>
</dbReference>
<evidence type="ECO:0000256" key="3">
    <source>
        <dbReference type="PIRSR" id="PIRSR016521-1"/>
    </source>
</evidence>
<sequence>TSDYFLTFVGSSIDPTSEIRHKMVASYLALLRATRLYQVGHTSCGRLVGLPKLRTANPISWTPFRMAATVTLEPTGRCCWDEPVRIAVRGLAPEQPVTLRASLRDEKGALFRAHARYCADTDGQLDLARAPALGGSFVGLEPMGLFWALEPEKPLLRLVKRDVQTPFAVELEVFDGHEPEGGRLLGRAVHERDFLAPGVRREPVRAGRVRATLFLPPEPGPFPGIVDLFGAGGGLPEYRASLLAGKGFAVMALAYHNYEDLPKGIENVHLEYFEEAVNYLLSHPQVKGPGVGLLGISKGGELCLSMASFLKSITATVVINASVANIGGTLHYKGETLPPLGANLSRINVTKDGFADILHVLNSPLEGPDQKSFIPVERAESAFLFLVGQDDHNWKSEFYANEASKRLQAHGKEKPQIICYPRAGHYIEPPYFPLCRASLHVLVGRPVIWGGEPRAHAMAQVDAWQQLQTFFHKHLGGEKGTIPTKL</sequence>
<proteinExistence type="inferred from homology"/>
<protein>
    <submittedName>
        <fullName evidence="6">Uncharacterized protein</fullName>
    </submittedName>
</protein>
<reference evidence="6" key="1">
    <citation type="submission" date="2025-08" db="UniProtKB">
        <authorList>
            <consortium name="Ensembl"/>
        </authorList>
    </citation>
    <scope>IDENTIFICATION</scope>
</reference>
<feature type="domain" description="BAAT/Acyl-CoA thioester hydrolase C-terminal" evidence="5">
    <location>
        <begin position="268"/>
        <end position="476"/>
    </location>
</feature>
<organism evidence="6 7">
    <name type="scientific">Sus scrofa</name>
    <name type="common">Pig</name>
    <dbReference type="NCBI Taxonomy" id="9823"/>
    <lineage>
        <taxon>Eukaryota</taxon>
        <taxon>Metazoa</taxon>
        <taxon>Chordata</taxon>
        <taxon>Craniata</taxon>
        <taxon>Vertebrata</taxon>
        <taxon>Euteleostomi</taxon>
        <taxon>Mammalia</taxon>
        <taxon>Eutheria</taxon>
        <taxon>Laurasiatheria</taxon>
        <taxon>Artiodactyla</taxon>
        <taxon>Suina</taxon>
        <taxon>Suidae</taxon>
        <taxon>Sus</taxon>
    </lineage>
</organism>
<keyword evidence="2" id="KW-0443">Lipid metabolism</keyword>
<dbReference type="PIRSF" id="PIRSF016521">
    <property type="entry name" value="Acyl-CoA_hydro"/>
    <property type="match status" value="1"/>
</dbReference>
<dbReference type="SUPFAM" id="SSF53474">
    <property type="entry name" value="alpha/beta-Hydrolases"/>
    <property type="match status" value="1"/>
</dbReference>
<dbReference type="Gene3D" id="3.40.50.1820">
    <property type="entry name" value="alpha/beta hydrolase"/>
    <property type="match status" value="1"/>
</dbReference>
<feature type="domain" description="Acyl-CoA thioester hydrolase/bile acid-CoA amino acid N-acetyltransferase" evidence="4">
    <location>
        <begin position="81"/>
        <end position="205"/>
    </location>
</feature>
<accession>A0A8D0N2G1</accession>
<dbReference type="PANTHER" id="PTHR10824:SF16">
    <property type="entry name" value="ACYL-COENZYME A THIOESTERASE 1-RELATED"/>
    <property type="match status" value="1"/>
</dbReference>
<feature type="active site" description="Charge relay system" evidence="3">
    <location>
        <position position="425"/>
    </location>
</feature>
<evidence type="ECO:0000256" key="2">
    <source>
        <dbReference type="ARBA" id="ARBA00022832"/>
    </source>
</evidence>
<dbReference type="AlphaFoldDB" id="A0A8D0N2G1"/>
<dbReference type="PANTHER" id="PTHR10824">
    <property type="entry name" value="ACYL-COENZYME A THIOESTERASE-RELATED"/>
    <property type="match status" value="1"/>
</dbReference>
<evidence type="ECO:0000313" key="7">
    <source>
        <dbReference type="Proteomes" id="UP000694726"/>
    </source>
</evidence>
<dbReference type="InterPro" id="IPR006862">
    <property type="entry name" value="Thio_Ohase/aa_AcTrfase"/>
</dbReference>
<dbReference type="GO" id="GO:0006631">
    <property type="term" value="P:fatty acid metabolic process"/>
    <property type="evidence" value="ECO:0007669"/>
    <property type="project" value="UniProtKB-KW"/>
</dbReference>
<dbReference type="InterPro" id="IPR029058">
    <property type="entry name" value="AB_hydrolase_fold"/>
</dbReference>
<dbReference type="FunFam" id="3.40.50.1820:FF:000024">
    <property type="entry name" value="acyl-coenzyme A thioesterase 4"/>
    <property type="match status" value="1"/>
</dbReference>
<dbReference type="Pfam" id="PF08840">
    <property type="entry name" value="BAAT_C"/>
    <property type="match status" value="1"/>
</dbReference>
<dbReference type="InterPro" id="IPR014940">
    <property type="entry name" value="BAAT_C"/>
</dbReference>
<evidence type="ECO:0000259" key="5">
    <source>
        <dbReference type="Pfam" id="PF08840"/>
    </source>
</evidence>
<evidence type="ECO:0000256" key="1">
    <source>
        <dbReference type="ARBA" id="ARBA00006538"/>
    </source>
</evidence>
<dbReference type="Proteomes" id="UP000694726">
    <property type="component" value="Unplaced"/>
</dbReference>
<keyword evidence="2" id="KW-0276">Fatty acid metabolism</keyword>
<dbReference type="Pfam" id="PF04775">
    <property type="entry name" value="Bile_Hydr_Trans"/>
    <property type="match status" value="1"/>
</dbReference>
<dbReference type="InterPro" id="IPR016662">
    <property type="entry name" value="Acyl-CoA_thioEstase_long-chain"/>
</dbReference>